<evidence type="ECO:0000313" key="7">
    <source>
        <dbReference type="EMBL" id="PRY22248.1"/>
    </source>
</evidence>
<dbReference type="GO" id="GO:0055085">
    <property type="term" value="P:transmembrane transport"/>
    <property type="evidence" value="ECO:0007669"/>
    <property type="project" value="InterPro"/>
</dbReference>
<comment type="subcellular location">
    <subcellularLocation>
        <location evidence="1">Periplasm</location>
    </subcellularLocation>
</comment>
<dbReference type="PIRSF" id="PIRSF006470">
    <property type="entry name" value="DctB"/>
    <property type="match status" value="1"/>
</dbReference>
<feature type="signal peptide" evidence="6">
    <location>
        <begin position="1"/>
        <end position="24"/>
    </location>
</feature>
<dbReference type="InterPro" id="IPR038404">
    <property type="entry name" value="TRAP_DctP_sf"/>
</dbReference>
<dbReference type="InterPro" id="IPR004682">
    <property type="entry name" value="TRAP_DctP"/>
</dbReference>
<dbReference type="CDD" id="cd13603">
    <property type="entry name" value="PBP2_TRAP_Siap_TeaA_like"/>
    <property type="match status" value="1"/>
</dbReference>
<evidence type="ECO:0000256" key="6">
    <source>
        <dbReference type="SAM" id="SignalP"/>
    </source>
</evidence>
<comment type="similarity">
    <text evidence="2">Belongs to the bacterial solute-binding protein 7 family.</text>
</comment>
<name>A0A2T0RM57_9RHOB</name>
<dbReference type="OrthoDB" id="8673861at2"/>
<evidence type="ECO:0000256" key="2">
    <source>
        <dbReference type="ARBA" id="ARBA00009023"/>
    </source>
</evidence>
<dbReference type="AlphaFoldDB" id="A0A2T0RM57"/>
<dbReference type="PANTHER" id="PTHR33376">
    <property type="match status" value="1"/>
</dbReference>
<reference evidence="7 8" key="1">
    <citation type="submission" date="2018-03" db="EMBL/GenBank/DDBJ databases">
        <title>Genomic Encyclopedia of Archaeal and Bacterial Type Strains, Phase II (KMG-II): from individual species to whole genera.</title>
        <authorList>
            <person name="Goeker M."/>
        </authorList>
    </citation>
    <scope>NUCLEOTIDE SEQUENCE [LARGE SCALE GENOMIC DNA]</scope>
    <source>
        <strain evidence="7 8">DSM 29328</strain>
    </source>
</reference>
<evidence type="ECO:0000256" key="1">
    <source>
        <dbReference type="ARBA" id="ARBA00004418"/>
    </source>
</evidence>
<proteinExistence type="inferred from homology"/>
<evidence type="ECO:0000313" key="8">
    <source>
        <dbReference type="Proteomes" id="UP000239480"/>
    </source>
</evidence>
<dbReference type="GO" id="GO:0030288">
    <property type="term" value="C:outer membrane-bounded periplasmic space"/>
    <property type="evidence" value="ECO:0007669"/>
    <property type="project" value="InterPro"/>
</dbReference>
<protein>
    <submittedName>
        <fullName evidence="7">Tripartite ATP-independent transporter DctP family solute receptor</fullName>
    </submittedName>
</protein>
<keyword evidence="5" id="KW-0574">Periplasm</keyword>
<keyword evidence="3" id="KW-0813">Transport</keyword>
<dbReference type="Pfam" id="PF03480">
    <property type="entry name" value="DctP"/>
    <property type="match status" value="1"/>
</dbReference>
<keyword evidence="4 6" id="KW-0732">Signal</keyword>
<dbReference type="NCBIfam" id="TIGR00787">
    <property type="entry name" value="dctP"/>
    <property type="match status" value="1"/>
</dbReference>
<dbReference type="RefSeq" id="WP_106206078.1">
    <property type="nucleotide sequence ID" value="NZ_PVTD01000007.1"/>
</dbReference>
<dbReference type="Proteomes" id="UP000239480">
    <property type="component" value="Unassembled WGS sequence"/>
</dbReference>
<organism evidence="7 8">
    <name type="scientific">Aliiruegeria haliotis</name>
    <dbReference type="NCBI Taxonomy" id="1280846"/>
    <lineage>
        <taxon>Bacteria</taxon>
        <taxon>Pseudomonadati</taxon>
        <taxon>Pseudomonadota</taxon>
        <taxon>Alphaproteobacteria</taxon>
        <taxon>Rhodobacterales</taxon>
        <taxon>Roseobacteraceae</taxon>
        <taxon>Aliiruegeria</taxon>
    </lineage>
</organism>
<accession>A0A2T0RM57</accession>
<feature type="chain" id="PRO_5015423814" evidence="6">
    <location>
        <begin position="25"/>
        <end position="323"/>
    </location>
</feature>
<evidence type="ECO:0000256" key="4">
    <source>
        <dbReference type="ARBA" id="ARBA00022729"/>
    </source>
</evidence>
<keyword evidence="8" id="KW-1185">Reference proteome</keyword>
<dbReference type="NCBIfam" id="NF037995">
    <property type="entry name" value="TRAP_S1"/>
    <property type="match status" value="1"/>
</dbReference>
<evidence type="ECO:0000256" key="5">
    <source>
        <dbReference type="ARBA" id="ARBA00022764"/>
    </source>
</evidence>
<dbReference type="EMBL" id="PVTD01000007">
    <property type="protein sequence ID" value="PRY22248.1"/>
    <property type="molecule type" value="Genomic_DNA"/>
</dbReference>
<dbReference type="InterPro" id="IPR018389">
    <property type="entry name" value="DctP_fam"/>
</dbReference>
<evidence type="ECO:0000256" key="3">
    <source>
        <dbReference type="ARBA" id="ARBA00022448"/>
    </source>
</evidence>
<comment type="caution">
    <text evidence="7">The sequence shown here is derived from an EMBL/GenBank/DDBJ whole genome shotgun (WGS) entry which is preliminary data.</text>
</comment>
<keyword evidence="7" id="KW-0675">Receptor</keyword>
<dbReference type="Gene3D" id="3.40.190.170">
    <property type="entry name" value="Bacterial extracellular solute-binding protein, family 7"/>
    <property type="match status" value="1"/>
</dbReference>
<dbReference type="PANTHER" id="PTHR33376:SF4">
    <property type="entry name" value="SIALIC ACID-BINDING PERIPLASMIC PROTEIN SIAP"/>
    <property type="match status" value="1"/>
</dbReference>
<gene>
    <name evidence="7" type="ORF">CLV78_107172</name>
</gene>
<sequence>MKQVTCRLLASVATAAVLSSPALAVDLKIGHGHTESHSFHLAMEKMAELLEEKAPGAFDVEIFANAQLGSEREMQEQLTLGTLELTVTGVLGVYEPKLALLELPFLFRDRDHVRAAQDSEAVASLVATLPPKGLRLIGFVENGFRNITNNATAVTAPSDVDGLKIRTPENQAQIETFKALGAQPTPMPFSELYAALRQGVVDGQENPLQNIYDGKLFEVQKHLAMTGHIYNSAYIVVSESFYQGLSDDDRAALDAAAVEAGNWQMQMLADKDSELLGKLKEAGMEVTEPEKAAFLDATAPAYDVFYSQYGEDAKAFVEAVKGM</sequence>